<gene>
    <name evidence="3" type="ORF">PSON_ATCC_30995.1.T0880086</name>
</gene>
<feature type="transmembrane region" description="Helical" evidence="1">
    <location>
        <begin position="460"/>
        <end position="477"/>
    </location>
</feature>
<dbReference type="PANTHER" id="PTHR13018:SF83">
    <property type="entry name" value="RRM DOMAIN-CONTAINING PROTEIN"/>
    <property type="match status" value="1"/>
</dbReference>
<comment type="caution">
    <text evidence="3">The sequence shown here is derived from an EMBL/GenBank/DDBJ whole genome shotgun (WGS) entry which is preliminary data.</text>
</comment>
<dbReference type="InterPro" id="IPR045122">
    <property type="entry name" value="Csc1-like"/>
</dbReference>
<evidence type="ECO:0000313" key="3">
    <source>
        <dbReference type="EMBL" id="CAD8107052.1"/>
    </source>
</evidence>
<accession>A0A8S1PVF7</accession>
<name>A0A8S1PVF7_9CILI</name>
<keyword evidence="1" id="KW-0812">Transmembrane</keyword>
<feature type="transmembrane region" description="Helical" evidence="1">
    <location>
        <begin position="418"/>
        <end position="440"/>
    </location>
</feature>
<feature type="domain" description="CSC1/OSCA1-like cytosolic" evidence="2">
    <location>
        <begin position="256"/>
        <end position="409"/>
    </location>
</feature>
<dbReference type="Proteomes" id="UP000692954">
    <property type="component" value="Unassembled WGS sequence"/>
</dbReference>
<dbReference type="GO" id="GO:0005886">
    <property type="term" value="C:plasma membrane"/>
    <property type="evidence" value="ECO:0007669"/>
    <property type="project" value="TreeGrafter"/>
</dbReference>
<evidence type="ECO:0000313" key="4">
    <source>
        <dbReference type="Proteomes" id="UP000692954"/>
    </source>
</evidence>
<organism evidence="3 4">
    <name type="scientific">Paramecium sonneborni</name>
    <dbReference type="NCBI Taxonomy" id="65129"/>
    <lineage>
        <taxon>Eukaryota</taxon>
        <taxon>Sar</taxon>
        <taxon>Alveolata</taxon>
        <taxon>Ciliophora</taxon>
        <taxon>Intramacronucleata</taxon>
        <taxon>Oligohymenophorea</taxon>
        <taxon>Peniculida</taxon>
        <taxon>Parameciidae</taxon>
        <taxon>Paramecium</taxon>
    </lineage>
</organism>
<dbReference type="OrthoDB" id="286234at2759"/>
<evidence type="ECO:0000259" key="2">
    <source>
        <dbReference type="Pfam" id="PF14703"/>
    </source>
</evidence>
<dbReference type="Pfam" id="PF14703">
    <property type="entry name" value="PHM7_cyt"/>
    <property type="match status" value="1"/>
</dbReference>
<dbReference type="InterPro" id="IPR027815">
    <property type="entry name" value="CSC1/OSCA1-like_cyt"/>
</dbReference>
<keyword evidence="1" id="KW-0472">Membrane</keyword>
<feature type="transmembrane region" description="Helical" evidence="1">
    <location>
        <begin position="538"/>
        <end position="559"/>
    </location>
</feature>
<dbReference type="EMBL" id="CAJJDN010000088">
    <property type="protein sequence ID" value="CAD8107052.1"/>
    <property type="molecule type" value="Genomic_DNA"/>
</dbReference>
<dbReference type="AlphaFoldDB" id="A0A8S1PVF7"/>
<feature type="transmembrane region" description="Helical" evidence="1">
    <location>
        <begin position="608"/>
        <end position="631"/>
    </location>
</feature>
<feature type="transmembrane region" description="Helical" evidence="1">
    <location>
        <begin position="160"/>
        <end position="179"/>
    </location>
</feature>
<keyword evidence="1" id="KW-1133">Transmembrane helix</keyword>
<dbReference type="GO" id="GO:0005227">
    <property type="term" value="F:calcium-activated cation channel activity"/>
    <property type="evidence" value="ECO:0007669"/>
    <property type="project" value="InterPro"/>
</dbReference>
<protein>
    <recommendedName>
        <fullName evidence="2">CSC1/OSCA1-like cytosolic domain-containing protein</fullName>
    </recommendedName>
</protein>
<feature type="transmembrane region" description="Helical" evidence="1">
    <location>
        <begin position="498"/>
        <end position="518"/>
    </location>
</feature>
<keyword evidence="4" id="KW-1185">Reference proteome</keyword>
<proteinExistence type="predicted"/>
<feature type="transmembrane region" description="Helical" evidence="1">
    <location>
        <begin position="681"/>
        <end position="701"/>
    </location>
</feature>
<reference evidence="3" key="1">
    <citation type="submission" date="2021-01" db="EMBL/GenBank/DDBJ databases">
        <authorList>
            <consortium name="Genoscope - CEA"/>
            <person name="William W."/>
        </authorList>
    </citation>
    <scope>NUCLEOTIDE SEQUENCE</scope>
</reference>
<evidence type="ECO:0000256" key="1">
    <source>
        <dbReference type="SAM" id="Phobius"/>
    </source>
</evidence>
<sequence length="754" mass="87596">MSYDFLMRTIMAGNNNRDEQMKFDADCIPPNFELASLHQKASAVGRDISQEEIANLQEARCPCCLQWTEKSALSIKVNPLKLSFLGTGVPLFFDFIKQCITILVIMFCTSGDYNLITNIAFGTSCQKDLDDSNTRDNCDLNYITQSSLANKRLDSSLMNLQQMLNLVSIFIIIILLQYIRIQQRTILRDCDFHTTTPSDFGVKLSHIPTENAGQIKERLINVLNEFLDKYVPYDPKVLKYIEQKMKIQMNRKNVQKKYVIPPRIHSITLCYDISKYQELNQEKEQHIKEKQKYLHKMYENYSPDDGLLQKVKGQYVDNELNDIENKVVEVNQKIQLYFDQFLDQNSEQKEFVGIAFVTFQWEADQEAFLNLNRTTGWGRYFGEQTKIYLDNQNIVVDEAPEPRDISWQNLHIGNNKKIFNRILSVILIGIQLCFTSWAIFNISKLQQDLLEKENLLLKKLASLASVIIIFINYLLSYSIKKIAAFQGFSTNTGHHISIATSAGIAQFVNSALVTWLVFTLLFDENYYKDGGLIYNQTYVFISNMIIPAVTAILDPAYWIKVYNRYSEEQKGKYSLCTQEQLNKLYENNEETLSDRYAAILKTMLMTSFYASIIPLGILFSIIALTLLYWVFKYQFLRRRTFKQSLGFNLSIEMTEILEYMIPIYCFSNFWFQYTFTKGKDVSSFAIIGVVIGIVNAVLPCYELNQALFIIEDYEQVTIPYKKIEKRLDSDYCRNNPATQDQAKQKFIQSMRVNK</sequence>
<dbReference type="PANTHER" id="PTHR13018">
    <property type="entry name" value="PROBABLE MEMBRANE PROTEIN DUF221-RELATED"/>
    <property type="match status" value="1"/>
</dbReference>